<dbReference type="AlphaFoldDB" id="A0A8X6MUC7"/>
<comment type="caution">
    <text evidence="1">The sequence shown here is derived from an EMBL/GenBank/DDBJ whole genome shotgun (WGS) entry which is preliminary data.</text>
</comment>
<protein>
    <submittedName>
        <fullName evidence="1">Uncharacterized protein</fullName>
    </submittedName>
</protein>
<keyword evidence="2" id="KW-1185">Reference proteome</keyword>
<proteinExistence type="predicted"/>
<organism evidence="1 2">
    <name type="scientific">Nephila pilipes</name>
    <name type="common">Giant wood spider</name>
    <name type="synonym">Nephila maculata</name>
    <dbReference type="NCBI Taxonomy" id="299642"/>
    <lineage>
        <taxon>Eukaryota</taxon>
        <taxon>Metazoa</taxon>
        <taxon>Ecdysozoa</taxon>
        <taxon>Arthropoda</taxon>
        <taxon>Chelicerata</taxon>
        <taxon>Arachnida</taxon>
        <taxon>Araneae</taxon>
        <taxon>Araneomorphae</taxon>
        <taxon>Entelegynae</taxon>
        <taxon>Araneoidea</taxon>
        <taxon>Nephilidae</taxon>
        <taxon>Nephila</taxon>
    </lineage>
</organism>
<reference evidence="1" key="1">
    <citation type="submission" date="2020-08" db="EMBL/GenBank/DDBJ databases">
        <title>Multicomponent nature underlies the extraordinary mechanical properties of spider dragline silk.</title>
        <authorList>
            <person name="Kono N."/>
            <person name="Nakamura H."/>
            <person name="Mori M."/>
            <person name="Yoshida Y."/>
            <person name="Ohtoshi R."/>
            <person name="Malay A.D."/>
            <person name="Moran D.A.P."/>
            <person name="Tomita M."/>
            <person name="Numata K."/>
            <person name="Arakawa K."/>
        </authorList>
    </citation>
    <scope>NUCLEOTIDE SEQUENCE</scope>
</reference>
<evidence type="ECO:0000313" key="1">
    <source>
        <dbReference type="EMBL" id="GFS78397.1"/>
    </source>
</evidence>
<name>A0A8X6MUC7_NEPPI</name>
<accession>A0A8X6MUC7</accession>
<sequence length="109" mass="12117">MFPAPLRTSLNLIQGKTTPWCITACSNVLALRKSLISTYLYGPANPELSQSFVWPSPDSRNPSRMVNGHDSRSHSYTLCAPPTFKRPDFPGRLRPQCHINSSILSATFP</sequence>
<dbReference type="Proteomes" id="UP000887013">
    <property type="component" value="Unassembled WGS sequence"/>
</dbReference>
<gene>
    <name evidence="1" type="ORF">NPIL_173761</name>
</gene>
<dbReference type="EMBL" id="BMAW01002397">
    <property type="protein sequence ID" value="GFS78397.1"/>
    <property type="molecule type" value="Genomic_DNA"/>
</dbReference>
<evidence type="ECO:0000313" key="2">
    <source>
        <dbReference type="Proteomes" id="UP000887013"/>
    </source>
</evidence>